<dbReference type="PANTHER" id="PTHR40074">
    <property type="entry name" value="O-ACETYLTRANSFERASE WECH"/>
    <property type="match status" value="1"/>
</dbReference>
<keyword evidence="3" id="KW-1003">Cell membrane</keyword>
<evidence type="ECO:0000313" key="10">
    <source>
        <dbReference type="Proteomes" id="UP001186104"/>
    </source>
</evidence>
<accession>A0ABU4D4X2</accession>
<feature type="transmembrane region" description="Helical" evidence="7">
    <location>
        <begin position="56"/>
        <end position="73"/>
    </location>
</feature>
<dbReference type="GO" id="GO:0016746">
    <property type="term" value="F:acyltransferase activity"/>
    <property type="evidence" value="ECO:0007669"/>
    <property type="project" value="UniProtKB-KW"/>
</dbReference>
<gene>
    <name evidence="9" type="ORF">R3P93_17815</name>
</gene>
<dbReference type="PANTHER" id="PTHR40074:SF2">
    <property type="entry name" value="O-ACETYLTRANSFERASE WECH"/>
    <property type="match status" value="1"/>
</dbReference>
<name>A0ABU4D4X2_9NOCA</name>
<feature type="transmembrane region" description="Helical" evidence="7">
    <location>
        <begin position="260"/>
        <end position="280"/>
    </location>
</feature>
<keyword evidence="9" id="KW-0808">Transferase</keyword>
<evidence type="ECO:0000256" key="7">
    <source>
        <dbReference type="SAM" id="Phobius"/>
    </source>
</evidence>
<comment type="subcellular location">
    <subcellularLocation>
        <location evidence="1">Cell membrane</location>
        <topology evidence="1">Multi-pass membrane protein</topology>
    </subcellularLocation>
</comment>
<sequence length="363" mass="40546">MTVRVDAEAPSTTTRALWMDVLRGAAIFAVIVHHAVEALTWFDRSAPPILWQLNNILSPFRMPMLIFLSGMLLGRSLQKPLRRFASGKLRRIAWPYVVWSLITVGMVGQLAPGPLVRIAVQPELYTWYLWCLLLFYTVAFVLKKAPLWVLASSCVVALGLATTGFNVRPFYLWPFFIIGYWAALNPGIWRAIGRNRFVLPLLILITIGTSVASFLGIDIRFHPAYALLVLCAICVATASGFTVGDGRLARTLVFVGSNSLIFYCIHYPVMIGAVLAVNAAGIRTAWVAFPIYIVAGTLGGFAATWMVRRWPKTRVAFELPPRRSANKVSKSWWERLPRIFRRGNRRKASGPRRALSRAAGSTR</sequence>
<feature type="transmembrane region" description="Helical" evidence="7">
    <location>
        <begin position="223"/>
        <end position="248"/>
    </location>
</feature>
<feature type="transmembrane region" description="Helical" evidence="7">
    <location>
        <begin position="171"/>
        <end position="190"/>
    </location>
</feature>
<keyword evidence="10" id="KW-1185">Reference proteome</keyword>
<proteinExistence type="inferred from homology"/>
<organism evidence="9 10">
    <name type="scientific">Rhodococcus cerastii</name>
    <dbReference type="NCBI Taxonomy" id="908616"/>
    <lineage>
        <taxon>Bacteria</taxon>
        <taxon>Bacillati</taxon>
        <taxon>Actinomycetota</taxon>
        <taxon>Actinomycetes</taxon>
        <taxon>Mycobacteriales</taxon>
        <taxon>Nocardiaceae</taxon>
        <taxon>Rhodococcus</taxon>
    </lineage>
</organism>
<protein>
    <submittedName>
        <fullName evidence="9">Acyltransferase</fullName>
        <ecNumber evidence="9">2.3.1.-</ecNumber>
    </submittedName>
</protein>
<evidence type="ECO:0000256" key="4">
    <source>
        <dbReference type="ARBA" id="ARBA00022692"/>
    </source>
</evidence>
<keyword evidence="9" id="KW-0012">Acyltransferase</keyword>
<keyword evidence="6 7" id="KW-0472">Membrane</keyword>
<evidence type="ECO:0000256" key="3">
    <source>
        <dbReference type="ARBA" id="ARBA00022475"/>
    </source>
</evidence>
<evidence type="ECO:0000256" key="5">
    <source>
        <dbReference type="ARBA" id="ARBA00022989"/>
    </source>
</evidence>
<feature type="transmembrane region" description="Helical" evidence="7">
    <location>
        <begin position="286"/>
        <end position="307"/>
    </location>
</feature>
<feature type="transmembrane region" description="Helical" evidence="7">
    <location>
        <begin position="124"/>
        <end position="142"/>
    </location>
</feature>
<dbReference type="RefSeq" id="WP_317533608.1">
    <property type="nucleotide sequence ID" value="NZ_JAWLKF010000010.1"/>
</dbReference>
<evidence type="ECO:0000313" key="9">
    <source>
        <dbReference type="EMBL" id="MDV6304421.1"/>
    </source>
</evidence>
<evidence type="ECO:0000256" key="2">
    <source>
        <dbReference type="ARBA" id="ARBA00007400"/>
    </source>
</evidence>
<dbReference type="Pfam" id="PF01757">
    <property type="entry name" value="Acyl_transf_3"/>
    <property type="match status" value="1"/>
</dbReference>
<reference evidence="9 10" key="1">
    <citation type="submission" date="2023-10" db="EMBL/GenBank/DDBJ databases">
        <title>Development of a sustainable strategy for remediation of hydrocarbon-contaminated territories based on the waste exchange concept.</title>
        <authorList>
            <person name="Krivoruchko A."/>
        </authorList>
    </citation>
    <scope>NUCLEOTIDE SEQUENCE [LARGE SCALE GENOMIC DNA]</scope>
    <source>
        <strain evidence="9 10">IEGM 1327</strain>
    </source>
</reference>
<feature type="domain" description="Acyltransferase 3" evidence="8">
    <location>
        <begin position="18"/>
        <end position="305"/>
    </location>
</feature>
<feature type="transmembrane region" description="Helical" evidence="7">
    <location>
        <begin position="197"/>
        <end position="217"/>
    </location>
</feature>
<keyword evidence="5 7" id="KW-1133">Transmembrane helix</keyword>
<dbReference type="Proteomes" id="UP001186104">
    <property type="component" value="Unassembled WGS sequence"/>
</dbReference>
<evidence type="ECO:0000256" key="1">
    <source>
        <dbReference type="ARBA" id="ARBA00004651"/>
    </source>
</evidence>
<feature type="transmembrane region" description="Helical" evidence="7">
    <location>
        <begin position="147"/>
        <end position="165"/>
    </location>
</feature>
<evidence type="ECO:0000256" key="6">
    <source>
        <dbReference type="ARBA" id="ARBA00023136"/>
    </source>
</evidence>
<dbReference type="EC" id="2.3.1.-" evidence="9"/>
<evidence type="ECO:0000259" key="8">
    <source>
        <dbReference type="Pfam" id="PF01757"/>
    </source>
</evidence>
<dbReference type="EMBL" id="JAWLKF010000010">
    <property type="protein sequence ID" value="MDV6304421.1"/>
    <property type="molecule type" value="Genomic_DNA"/>
</dbReference>
<comment type="similarity">
    <text evidence="2">Belongs to the acyltransferase 3 family.</text>
</comment>
<feature type="transmembrane region" description="Helical" evidence="7">
    <location>
        <begin position="93"/>
        <end position="112"/>
    </location>
</feature>
<feature type="transmembrane region" description="Helical" evidence="7">
    <location>
        <begin position="16"/>
        <end position="36"/>
    </location>
</feature>
<comment type="caution">
    <text evidence="9">The sequence shown here is derived from an EMBL/GenBank/DDBJ whole genome shotgun (WGS) entry which is preliminary data.</text>
</comment>
<keyword evidence="4 7" id="KW-0812">Transmembrane</keyword>
<dbReference type="InterPro" id="IPR002656">
    <property type="entry name" value="Acyl_transf_3_dom"/>
</dbReference>